<feature type="region of interest" description="Disordered" evidence="1">
    <location>
        <begin position="1"/>
        <end position="24"/>
    </location>
</feature>
<feature type="compositionally biased region" description="Basic residues" evidence="1">
    <location>
        <begin position="1"/>
        <end position="10"/>
    </location>
</feature>
<reference evidence="2 3" key="1">
    <citation type="submission" date="2016-07" db="EMBL/GenBank/DDBJ databases">
        <title>Pervasive Adenine N6-methylation of Active Genes in Fungi.</title>
        <authorList>
            <consortium name="DOE Joint Genome Institute"/>
            <person name="Mondo S.J."/>
            <person name="Dannebaum R.O."/>
            <person name="Kuo R.C."/>
            <person name="Labutti K."/>
            <person name="Haridas S."/>
            <person name="Kuo A."/>
            <person name="Salamov A."/>
            <person name="Ahrendt S.R."/>
            <person name="Lipzen A."/>
            <person name="Sullivan W."/>
            <person name="Andreopoulos W.B."/>
            <person name="Clum A."/>
            <person name="Lindquist E."/>
            <person name="Daum C."/>
            <person name="Ramamoorthy G.K."/>
            <person name="Gryganskyi A."/>
            <person name="Culley D."/>
            <person name="Magnuson J.K."/>
            <person name="James T.Y."/>
            <person name="O'Malley M.A."/>
            <person name="Stajich J.E."/>
            <person name="Spatafora J.W."/>
            <person name="Visel A."/>
            <person name="Grigoriev I.V."/>
        </authorList>
    </citation>
    <scope>NUCLEOTIDE SEQUENCE [LARGE SCALE GENOMIC DNA]</scope>
    <source>
        <strain evidence="2 3">CBS 115471</strain>
    </source>
</reference>
<dbReference type="EMBL" id="MCFA01000020">
    <property type="protein sequence ID" value="ORY16178.1"/>
    <property type="molecule type" value="Genomic_DNA"/>
</dbReference>
<protein>
    <submittedName>
        <fullName evidence="2">Uncharacterized protein</fullName>
    </submittedName>
</protein>
<organism evidence="2 3">
    <name type="scientific">Clohesyomyces aquaticus</name>
    <dbReference type="NCBI Taxonomy" id="1231657"/>
    <lineage>
        <taxon>Eukaryota</taxon>
        <taxon>Fungi</taxon>
        <taxon>Dikarya</taxon>
        <taxon>Ascomycota</taxon>
        <taxon>Pezizomycotina</taxon>
        <taxon>Dothideomycetes</taxon>
        <taxon>Pleosporomycetidae</taxon>
        <taxon>Pleosporales</taxon>
        <taxon>Lindgomycetaceae</taxon>
        <taxon>Clohesyomyces</taxon>
    </lineage>
</organism>
<sequence length="185" mass="20258">MTAHAARHTSARSPGGYGALNRRDMSGSIPPRCFRGRHLDAVRRNTREHLSELVRLERRGVNIRLDAGVFRYTGSRGLDAVNSVTATSKVTQEPLPQFTIIHWCRGSGLAKAGIPVCTVEEHGTARQAFSRSLWLRLEADSGFPVPRRPSADGEASSSSGATWICSPGVQTGWDCQEPMSYPLDR</sequence>
<evidence type="ECO:0000313" key="2">
    <source>
        <dbReference type="EMBL" id="ORY16178.1"/>
    </source>
</evidence>
<gene>
    <name evidence="2" type="ORF">BCR34DRAFT_139053</name>
</gene>
<accession>A0A1Y2A148</accession>
<comment type="caution">
    <text evidence="2">The sequence shown here is derived from an EMBL/GenBank/DDBJ whole genome shotgun (WGS) entry which is preliminary data.</text>
</comment>
<name>A0A1Y2A148_9PLEO</name>
<dbReference type="AlphaFoldDB" id="A0A1Y2A148"/>
<proteinExistence type="predicted"/>
<dbReference type="Proteomes" id="UP000193144">
    <property type="component" value="Unassembled WGS sequence"/>
</dbReference>
<evidence type="ECO:0000313" key="3">
    <source>
        <dbReference type="Proteomes" id="UP000193144"/>
    </source>
</evidence>
<keyword evidence="3" id="KW-1185">Reference proteome</keyword>
<evidence type="ECO:0000256" key="1">
    <source>
        <dbReference type="SAM" id="MobiDB-lite"/>
    </source>
</evidence>